<accession>K9CUR0</accession>
<reference evidence="1 2" key="1">
    <citation type="submission" date="2012-09" db="EMBL/GenBank/DDBJ databases">
        <title>The Genome Sequence of Sphingobium yanoikuyae ATCC 51230.</title>
        <authorList>
            <consortium name="The Broad Institute Genome Sequencing Platform"/>
            <person name="Earl A."/>
            <person name="Ward D."/>
            <person name="Feldgarden M."/>
            <person name="Gevers D."/>
            <person name="Huys G."/>
            <person name="Walker B."/>
            <person name="Young S.K."/>
            <person name="Zeng Q."/>
            <person name="Gargeya S."/>
            <person name="Fitzgerald M."/>
            <person name="Haas B."/>
            <person name="Abouelleil A."/>
            <person name="Alvarado L."/>
            <person name="Arachchi H.M."/>
            <person name="Berlin A.M."/>
            <person name="Chapman S.B."/>
            <person name="Goldberg J."/>
            <person name="Griggs A."/>
            <person name="Gujja S."/>
            <person name="Hansen M."/>
            <person name="Howarth C."/>
            <person name="Imamovic A."/>
            <person name="Larimer J."/>
            <person name="McCowen C."/>
            <person name="Montmayeur A."/>
            <person name="Murphy C."/>
            <person name="Neiman D."/>
            <person name="Pearson M."/>
            <person name="Priest M."/>
            <person name="Roberts A."/>
            <person name="Saif S."/>
            <person name="Shea T."/>
            <person name="Sisk P."/>
            <person name="Sykes S."/>
            <person name="Wortman J."/>
            <person name="Nusbaum C."/>
            <person name="Birren B."/>
        </authorList>
    </citation>
    <scope>NUCLEOTIDE SEQUENCE [LARGE SCALE GENOMIC DNA]</scope>
    <source>
        <strain evidence="1 2">ATCC 51230</strain>
    </source>
</reference>
<sequence length="75" mass="7948">MTKNRSFAIFQTDSEASAYENEKASRRDSNGRLFLCLEQGSAQCAADVSTGPLGLGANQTITAAANSTNAEMKKT</sequence>
<dbReference type="EMBL" id="AGZU01000007">
    <property type="protein sequence ID" value="EKU75713.1"/>
    <property type="molecule type" value="Genomic_DNA"/>
</dbReference>
<evidence type="ECO:0000313" key="2">
    <source>
        <dbReference type="Proteomes" id="UP000009887"/>
    </source>
</evidence>
<comment type="caution">
    <text evidence="1">The sequence shown here is derived from an EMBL/GenBank/DDBJ whole genome shotgun (WGS) entry which is preliminary data.</text>
</comment>
<evidence type="ECO:0000313" key="1">
    <source>
        <dbReference type="EMBL" id="EKU75713.1"/>
    </source>
</evidence>
<dbReference type="Proteomes" id="UP000009887">
    <property type="component" value="Unassembled WGS sequence"/>
</dbReference>
<dbReference type="HOGENOM" id="CLU_2669208_0_0_5"/>
<keyword evidence="2" id="KW-1185">Reference proteome</keyword>
<proteinExistence type="predicted"/>
<organism evidence="1 2">
    <name type="scientific">Sphingobium yanoikuyae ATCC 51230</name>
    <dbReference type="NCBI Taxonomy" id="883163"/>
    <lineage>
        <taxon>Bacteria</taxon>
        <taxon>Pseudomonadati</taxon>
        <taxon>Pseudomonadota</taxon>
        <taxon>Alphaproteobacteria</taxon>
        <taxon>Sphingomonadales</taxon>
        <taxon>Sphingomonadaceae</taxon>
        <taxon>Sphingobium</taxon>
    </lineage>
</organism>
<gene>
    <name evidence="1" type="ORF">HMPREF9718_01065</name>
</gene>
<name>K9CUR0_SPHYA</name>
<protein>
    <submittedName>
        <fullName evidence="1">Uncharacterized protein</fullName>
    </submittedName>
</protein>
<dbReference type="AlphaFoldDB" id="K9CUR0"/>